<dbReference type="AlphaFoldDB" id="A0A160FQM8"/>
<reference evidence="1 2" key="1">
    <citation type="journal article" date="2016" name="Gene">
        <title>PacBio SMRT assembly of a complex multi-replicon genome reveals chlorocatechol degradative operon in a region of genome plasticity.</title>
        <authorList>
            <person name="Ricker N."/>
            <person name="Shen S.Y."/>
            <person name="Goordial J."/>
            <person name="Jin S."/>
            <person name="Fulthorpe R.R."/>
        </authorList>
    </citation>
    <scope>NUCLEOTIDE SEQUENCE [LARGE SCALE GENOMIC DNA]</scope>
    <source>
        <strain evidence="1 2">OLGA172</strain>
    </source>
</reference>
<evidence type="ECO:0000313" key="1">
    <source>
        <dbReference type="EMBL" id="ANB75061.1"/>
    </source>
</evidence>
<dbReference type="Proteomes" id="UP000076852">
    <property type="component" value="Chromosome 2"/>
</dbReference>
<accession>A0A160FQM8</accession>
<dbReference type="RefSeq" id="WP_063498358.1">
    <property type="nucleotide sequence ID" value="NZ_CP014579.1"/>
</dbReference>
<organism evidence="1 2">
    <name type="scientific">Paraburkholderia phytofirmans OLGA172</name>
    <dbReference type="NCBI Taxonomy" id="1417228"/>
    <lineage>
        <taxon>Bacteria</taxon>
        <taxon>Pseudomonadati</taxon>
        <taxon>Pseudomonadota</taxon>
        <taxon>Betaproteobacteria</taxon>
        <taxon>Burkholderiales</taxon>
        <taxon>Burkholderiaceae</taxon>
        <taxon>Paraburkholderia</taxon>
    </lineage>
</organism>
<name>A0A160FQM8_9BURK</name>
<protein>
    <submittedName>
        <fullName evidence="1">Uncharacterized protein</fullName>
    </submittedName>
</protein>
<dbReference type="KEGG" id="buz:AYM40_21800"/>
<sequence>MDCTLQIFLDDRWVDCAQIERLPDIMEAQGVDHDIIEFLTQSIDTQVRQLKALQPQEAHHAPSDSTHP</sequence>
<gene>
    <name evidence="1" type="ORF">AYM40_21800</name>
</gene>
<dbReference type="OrthoDB" id="9805913at2"/>
<dbReference type="EMBL" id="CP014579">
    <property type="protein sequence ID" value="ANB75061.1"/>
    <property type="molecule type" value="Genomic_DNA"/>
</dbReference>
<evidence type="ECO:0000313" key="2">
    <source>
        <dbReference type="Proteomes" id="UP000076852"/>
    </source>
</evidence>
<keyword evidence="2" id="KW-1185">Reference proteome</keyword>
<proteinExistence type="predicted"/>